<organism evidence="1 2">
    <name type="scientific">Thiocapsa imhoffii</name>
    <dbReference type="NCBI Taxonomy" id="382777"/>
    <lineage>
        <taxon>Bacteria</taxon>
        <taxon>Pseudomonadati</taxon>
        <taxon>Pseudomonadota</taxon>
        <taxon>Gammaproteobacteria</taxon>
        <taxon>Chromatiales</taxon>
        <taxon>Chromatiaceae</taxon>
        <taxon>Thiocapsa</taxon>
    </lineage>
</organism>
<name>A0A9X0WL40_9GAMM</name>
<evidence type="ECO:0000313" key="2">
    <source>
        <dbReference type="Proteomes" id="UP001138802"/>
    </source>
</evidence>
<comment type="caution">
    <text evidence="1">The sequence shown here is derived from an EMBL/GenBank/DDBJ whole genome shotgun (WGS) entry which is preliminary data.</text>
</comment>
<sequence>MTNNDEPLSRFGFFTDWRVPPKWNLCNAPGEDGGKVKSVKTFPGLLKVLSPTEKTILHIPSLAPGGGASFETGLSD</sequence>
<reference evidence="1 2" key="1">
    <citation type="journal article" date="2020" name="Microorganisms">
        <title>Osmotic Adaptation and Compatible Solute Biosynthesis of Phototrophic Bacteria as Revealed from Genome Analyses.</title>
        <authorList>
            <person name="Imhoff J.F."/>
            <person name="Rahn T."/>
            <person name="Kunzel S."/>
            <person name="Keller A."/>
            <person name="Neulinger S.C."/>
        </authorList>
    </citation>
    <scope>NUCLEOTIDE SEQUENCE [LARGE SCALE GENOMIC DNA]</scope>
    <source>
        <strain evidence="1 2">DSM 21303</strain>
    </source>
</reference>
<protein>
    <submittedName>
        <fullName evidence="1">Uncharacterized protein</fullName>
    </submittedName>
</protein>
<proteinExistence type="predicted"/>
<dbReference type="RefSeq" id="WP_200389435.1">
    <property type="nucleotide sequence ID" value="NZ_NRSD01000028.1"/>
</dbReference>
<dbReference type="Proteomes" id="UP001138802">
    <property type="component" value="Unassembled WGS sequence"/>
</dbReference>
<dbReference type="EMBL" id="NRSD01000028">
    <property type="protein sequence ID" value="MBK1646588.1"/>
    <property type="molecule type" value="Genomic_DNA"/>
</dbReference>
<accession>A0A9X0WL40</accession>
<dbReference type="AlphaFoldDB" id="A0A9X0WL40"/>
<keyword evidence="2" id="KW-1185">Reference proteome</keyword>
<evidence type="ECO:0000313" key="1">
    <source>
        <dbReference type="EMBL" id="MBK1646588.1"/>
    </source>
</evidence>
<gene>
    <name evidence="1" type="ORF">CKO25_18455</name>
</gene>